<evidence type="ECO:0000256" key="10">
    <source>
        <dbReference type="ARBA" id="ARBA00023212"/>
    </source>
</evidence>
<dbReference type="PANTHER" id="PTHR12442:SF11">
    <property type="entry name" value="DYNEIN AXONEMAL INTERMEDIATE CHAIN 1"/>
    <property type="match status" value="1"/>
</dbReference>
<name>T1HYL7_RHOPR</name>
<dbReference type="GO" id="GO:0003341">
    <property type="term" value="P:cilium movement"/>
    <property type="evidence" value="ECO:0007669"/>
    <property type="project" value="TreeGrafter"/>
</dbReference>
<keyword evidence="5" id="KW-0853">WD repeat</keyword>
<evidence type="ECO:0000313" key="13">
    <source>
        <dbReference type="Proteomes" id="UP000015103"/>
    </source>
</evidence>
<dbReference type="GO" id="GO:0045504">
    <property type="term" value="F:dynein heavy chain binding"/>
    <property type="evidence" value="ECO:0007669"/>
    <property type="project" value="TreeGrafter"/>
</dbReference>
<evidence type="ECO:0000256" key="11">
    <source>
        <dbReference type="ARBA" id="ARBA00023273"/>
    </source>
</evidence>
<proteinExistence type="inferred from homology"/>
<keyword evidence="4" id="KW-0963">Cytoplasm</keyword>
<dbReference type="SUPFAM" id="SSF50978">
    <property type="entry name" value="WD40 repeat-like"/>
    <property type="match status" value="1"/>
</dbReference>
<dbReference type="GO" id="GO:0036157">
    <property type="term" value="C:outer dynein arm"/>
    <property type="evidence" value="ECO:0007669"/>
    <property type="project" value="TreeGrafter"/>
</dbReference>
<evidence type="ECO:0000256" key="9">
    <source>
        <dbReference type="ARBA" id="ARBA00023175"/>
    </source>
</evidence>
<evidence type="ECO:0000256" key="4">
    <source>
        <dbReference type="ARBA" id="ARBA00022490"/>
    </source>
</evidence>
<keyword evidence="6" id="KW-0493">Microtubule</keyword>
<dbReference type="GO" id="GO:0045503">
    <property type="term" value="F:dynein light chain binding"/>
    <property type="evidence" value="ECO:0007669"/>
    <property type="project" value="TreeGrafter"/>
</dbReference>
<dbReference type="EnsemblMetazoa" id="RPRC009137-RA">
    <property type="protein sequence ID" value="RPRC009137-PA"/>
    <property type="gene ID" value="RPRC009137"/>
</dbReference>
<dbReference type="AlphaFoldDB" id="T1HYL7"/>
<sequence>PEAQTKYLFGRDIGLRYMDIMDIWYGKSLERQLVMKRTWNFWFKASEDWRIKIWEDCRKEPLFIFDLECSIHDIQWAPYSSTVFAAATADGNVQIFDLNVNKHNPICVQMVICNQQNNHLTRLKFNCWIHILLVGDTRSVPPDIINSFPPPTRFGLGSI</sequence>
<dbReference type="Proteomes" id="UP000015103">
    <property type="component" value="Unassembled WGS sequence"/>
</dbReference>
<evidence type="ECO:0000256" key="5">
    <source>
        <dbReference type="ARBA" id="ARBA00022574"/>
    </source>
</evidence>
<comment type="similarity">
    <text evidence="3">Belongs to the dynein intermediate chain family.</text>
</comment>
<keyword evidence="9" id="KW-0505">Motor protein</keyword>
<dbReference type="STRING" id="13249.T1HYL7"/>
<keyword evidence="13" id="KW-1185">Reference proteome</keyword>
<evidence type="ECO:0000256" key="7">
    <source>
        <dbReference type="ARBA" id="ARBA00022737"/>
    </source>
</evidence>
<keyword evidence="7" id="KW-0677">Repeat</keyword>
<dbReference type="InterPro" id="IPR015943">
    <property type="entry name" value="WD40/YVTN_repeat-like_dom_sf"/>
</dbReference>
<accession>T1HYL7</accession>
<dbReference type="Gene3D" id="2.130.10.10">
    <property type="entry name" value="YVTN repeat-like/Quinoprotein amine dehydrogenase"/>
    <property type="match status" value="1"/>
</dbReference>
<dbReference type="eggNOG" id="KOG1587">
    <property type="taxonomic scope" value="Eukaryota"/>
</dbReference>
<protein>
    <submittedName>
        <fullName evidence="12">Uncharacterized protein</fullName>
    </submittedName>
</protein>
<comment type="subcellular location">
    <subcellularLocation>
        <location evidence="1">Cell projection</location>
        <location evidence="1">Cilium</location>
    </subcellularLocation>
    <subcellularLocation>
        <location evidence="2">Cytoplasm</location>
        <location evidence="2">Cytoskeleton</location>
    </subcellularLocation>
</comment>
<organism evidence="12 13">
    <name type="scientific">Rhodnius prolixus</name>
    <name type="common">Triatomid bug</name>
    <dbReference type="NCBI Taxonomy" id="13249"/>
    <lineage>
        <taxon>Eukaryota</taxon>
        <taxon>Metazoa</taxon>
        <taxon>Ecdysozoa</taxon>
        <taxon>Arthropoda</taxon>
        <taxon>Hexapoda</taxon>
        <taxon>Insecta</taxon>
        <taxon>Pterygota</taxon>
        <taxon>Neoptera</taxon>
        <taxon>Paraneoptera</taxon>
        <taxon>Hemiptera</taxon>
        <taxon>Heteroptera</taxon>
        <taxon>Panheteroptera</taxon>
        <taxon>Cimicomorpha</taxon>
        <taxon>Reduviidae</taxon>
        <taxon>Triatominae</taxon>
        <taxon>Rhodnius</taxon>
    </lineage>
</organism>
<evidence type="ECO:0000256" key="2">
    <source>
        <dbReference type="ARBA" id="ARBA00004245"/>
    </source>
</evidence>
<dbReference type="GO" id="GO:0005874">
    <property type="term" value="C:microtubule"/>
    <property type="evidence" value="ECO:0007669"/>
    <property type="project" value="UniProtKB-KW"/>
</dbReference>
<keyword evidence="11" id="KW-0966">Cell projection</keyword>
<dbReference type="EMBL" id="ACPB03029837">
    <property type="status" value="NOT_ANNOTATED_CDS"/>
    <property type="molecule type" value="Genomic_DNA"/>
</dbReference>
<evidence type="ECO:0000256" key="6">
    <source>
        <dbReference type="ARBA" id="ARBA00022701"/>
    </source>
</evidence>
<dbReference type="PANTHER" id="PTHR12442">
    <property type="entry name" value="DYNEIN INTERMEDIATE CHAIN"/>
    <property type="match status" value="1"/>
</dbReference>
<dbReference type="InParanoid" id="T1HYL7"/>
<dbReference type="GO" id="GO:0036158">
    <property type="term" value="P:outer dynein arm assembly"/>
    <property type="evidence" value="ECO:0007669"/>
    <property type="project" value="TreeGrafter"/>
</dbReference>
<evidence type="ECO:0000256" key="1">
    <source>
        <dbReference type="ARBA" id="ARBA00004138"/>
    </source>
</evidence>
<keyword evidence="8" id="KW-0243">Dynein</keyword>
<dbReference type="InterPro" id="IPR036322">
    <property type="entry name" value="WD40_repeat_dom_sf"/>
</dbReference>
<reference evidence="12" key="1">
    <citation type="submission" date="2015-05" db="UniProtKB">
        <authorList>
            <consortium name="EnsemblMetazoa"/>
        </authorList>
    </citation>
    <scope>IDENTIFICATION</scope>
</reference>
<evidence type="ECO:0000313" key="12">
    <source>
        <dbReference type="EnsemblMetazoa" id="RPRC009137-PA"/>
    </source>
</evidence>
<evidence type="ECO:0000256" key="3">
    <source>
        <dbReference type="ARBA" id="ARBA00011059"/>
    </source>
</evidence>
<keyword evidence="10" id="KW-0206">Cytoskeleton</keyword>
<dbReference type="InterPro" id="IPR050687">
    <property type="entry name" value="Dynein_IC"/>
</dbReference>
<dbReference type="VEuPathDB" id="VectorBase:RPRC009137"/>
<dbReference type="EMBL" id="ACPB03029836">
    <property type="status" value="NOT_ANNOTATED_CDS"/>
    <property type="molecule type" value="Genomic_DNA"/>
</dbReference>
<evidence type="ECO:0000256" key="8">
    <source>
        <dbReference type="ARBA" id="ARBA00023017"/>
    </source>
</evidence>
<dbReference type="HOGENOM" id="CLU_1665157_0_0_1"/>